<dbReference type="AlphaFoldDB" id="A0AAU7ZVN4"/>
<keyword evidence="1" id="KW-0472">Membrane</keyword>
<evidence type="ECO:0000256" key="1">
    <source>
        <dbReference type="SAM" id="Phobius"/>
    </source>
</evidence>
<dbReference type="EMBL" id="CP132942">
    <property type="protein sequence ID" value="XCB34973.1"/>
    <property type="molecule type" value="Genomic_DNA"/>
</dbReference>
<dbReference type="RefSeq" id="WP_353066592.1">
    <property type="nucleotide sequence ID" value="NZ_CP132942.1"/>
</dbReference>
<accession>A0AAU7ZVN4</accession>
<reference evidence="2" key="1">
    <citation type="submission" date="2023-08" db="EMBL/GenBank/DDBJ databases">
        <authorList>
            <person name="Messyasz A."/>
            <person name="Mannisto M.K."/>
            <person name="Kerkhof L.J."/>
            <person name="Haggblom M."/>
        </authorList>
    </citation>
    <scope>NUCLEOTIDE SEQUENCE</scope>
    <source>
        <strain evidence="2">X5P6</strain>
    </source>
</reference>
<dbReference type="KEGG" id="tpsc:RBB77_08790"/>
<feature type="transmembrane region" description="Helical" evidence="1">
    <location>
        <begin position="48"/>
        <end position="67"/>
    </location>
</feature>
<organism evidence="2">
    <name type="scientific">Tunturiibacter psychrotolerans</name>
    <dbReference type="NCBI Taxonomy" id="3069686"/>
    <lineage>
        <taxon>Bacteria</taxon>
        <taxon>Pseudomonadati</taxon>
        <taxon>Acidobacteriota</taxon>
        <taxon>Terriglobia</taxon>
        <taxon>Terriglobales</taxon>
        <taxon>Acidobacteriaceae</taxon>
        <taxon>Tunturiibacter</taxon>
    </lineage>
</organism>
<keyword evidence="1" id="KW-1133">Transmembrane helix</keyword>
<gene>
    <name evidence="2" type="ORF">RBB77_08790</name>
</gene>
<name>A0AAU7ZVN4_9BACT</name>
<keyword evidence="1" id="KW-0812">Transmembrane</keyword>
<proteinExistence type="predicted"/>
<evidence type="ECO:0000313" key="2">
    <source>
        <dbReference type="EMBL" id="XCB34973.1"/>
    </source>
</evidence>
<sequence>MQTPTYADIHNRYRSLTNRTVRPNNATGFLENNQHVIDIARSLFLSSLMWLALAVIVYTVYSMVAGVR</sequence>
<protein>
    <submittedName>
        <fullName evidence="2">Uncharacterized protein</fullName>
    </submittedName>
</protein>
<reference evidence="2" key="2">
    <citation type="journal article" date="2024" name="Environ. Microbiol.">
        <title>Genome analysis and description of Tunturibacter gen. nov. expands the diversity of Terriglobia in tundra soils.</title>
        <authorList>
            <person name="Messyasz A."/>
            <person name="Mannisto M.K."/>
            <person name="Kerkhof L.J."/>
            <person name="Haggblom M.M."/>
        </authorList>
    </citation>
    <scope>NUCLEOTIDE SEQUENCE</scope>
    <source>
        <strain evidence="2">X5P6</strain>
    </source>
</reference>